<evidence type="ECO:0000256" key="1">
    <source>
        <dbReference type="SAM" id="MobiDB-lite"/>
    </source>
</evidence>
<dbReference type="AlphaFoldDB" id="A0A1J9Q4H1"/>
<protein>
    <submittedName>
        <fullName evidence="2">Uncharacterized protein</fullName>
    </submittedName>
</protein>
<feature type="region of interest" description="Disordered" evidence="1">
    <location>
        <begin position="46"/>
        <end position="68"/>
    </location>
</feature>
<comment type="caution">
    <text evidence="2">The sequence shown here is derived from an EMBL/GenBank/DDBJ whole genome shotgun (WGS) entry which is preliminary data.</text>
</comment>
<dbReference type="VEuPathDB" id="FungiDB:ACJ73_09686"/>
<evidence type="ECO:0000313" key="2">
    <source>
        <dbReference type="EMBL" id="OJD10820.1"/>
    </source>
</evidence>
<dbReference type="EMBL" id="LGTZ01002882">
    <property type="protein sequence ID" value="OJD10820.1"/>
    <property type="molecule type" value="Genomic_DNA"/>
</dbReference>
<reference evidence="2 3" key="1">
    <citation type="submission" date="2015-08" db="EMBL/GenBank/DDBJ databases">
        <title>Emmonsia species relationships and genome sequence.</title>
        <authorList>
            <person name="Cuomo C.A."/>
            <person name="Schwartz I.S."/>
            <person name="Kenyon C."/>
            <person name="De Hoog G.S."/>
            <person name="Govender N.P."/>
            <person name="Botha A."/>
            <person name="Moreno L."/>
            <person name="De Vries M."/>
            <person name="Munoz J.F."/>
            <person name="Stielow J.B."/>
        </authorList>
    </citation>
    <scope>NUCLEOTIDE SEQUENCE [LARGE SCALE GENOMIC DNA]</scope>
    <source>
        <strain evidence="2 3">EI222</strain>
    </source>
</reference>
<evidence type="ECO:0000313" key="3">
    <source>
        <dbReference type="Proteomes" id="UP000242791"/>
    </source>
</evidence>
<name>A0A1J9Q4H1_9EURO</name>
<gene>
    <name evidence="2" type="ORF">ACJ73_09686</name>
</gene>
<organism evidence="2 3">
    <name type="scientific">Blastomyces percursus</name>
    <dbReference type="NCBI Taxonomy" id="1658174"/>
    <lineage>
        <taxon>Eukaryota</taxon>
        <taxon>Fungi</taxon>
        <taxon>Dikarya</taxon>
        <taxon>Ascomycota</taxon>
        <taxon>Pezizomycotina</taxon>
        <taxon>Eurotiomycetes</taxon>
        <taxon>Eurotiomycetidae</taxon>
        <taxon>Onygenales</taxon>
        <taxon>Ajellomycetaceae</taxon>
        <taxon>Blastomyces</taxon>
    </lineage>
</organism>
<dbReference type="Proteomes" id="UP000242791">
    <property type="component" value="Unassembled WGS sequence"/>
</dbReference>
<accession>A0A1J9Q4H1</accession>
<sequence>MVRKVKDLTTKEETIRDDISDPDWQPLANNVRTKPPEDTIFVVVDVREPSESSEPIGDVKSEKRKNKL</sequence>
<keyword evidence="3" id="KW-1185">Reference proteome</keyword>
<proteinExistence type="predicted"/>
<dbReference type="OrthoDB" id="5228066at2759"/>